<sequence length="277" mass="32332">MKATFEGMFKNEKFVQWVQAGLKDETSVQLFQADLNGVEIEVKPLLILPKSDVEIREEESDVVTVLHEFILDKKTLDLLKMFMADDEGVKKLRDFLGRFTVLDDMLSSKELDTVPILKAILEDQNKVRFLEEAVKDEEKLESFRTGLMDKEKLFAYSNTLGDTNLRSPFRQVRNNMNQVFSLRVAIKDDDRAELFRAALKNKEQVEKFMNALKQKKLANIFRSILQDQDKVGFLKSAVADEYYTTFEEVLQRNEREKLAKEMLQYLKALEQKEDRNP</sequence>
<dbReference type="GeneID" id="36398956"/>
<proteinExistence type="predicted"/>
<dbReference type="EMBL" id="CCYD01002371">
    <property type="protein sequence ID" value="CEG47254.1"/>
    <property type="molecule type" value="Genomic_DNA"/>
</dbReference>
<dbReference type="AlphaFoldDB" id="A0A0P1B0Q8"/>
<evidence type="ECO:0000313" key="2">
    <source>
        <dbReference type="Proteomes" id="UP000054928"/>
    </source>
</evidence>
<keyword evidence="2" id="KW-1185">Reference proteome</keyword>
<reference evidence="2" key="1">
    <citation type="submission" date="2014-09" db="EMBL/GenBank/DDBJ databases">
        <authorList>
            <person name="Sharma Rahul"/>
            <person name="Thines Marco"/>
        </authorList>
    </citation>
    <scope>NUCLEOTIDE SEQUENCE [LARGE SCALE GENOMIC DNA]</scope>
</reference>
<organism evidence="1 2">
    <name type="scientific">Plasmopara halstedii</name>
    <name type="common">Downy mildew of sunflower</name>
    <dbReference type="NCBI Taxonomy" id="4781"/>
    <lineage>
        <taxon>Eukaryota</taxon>
        <taxon>Sar</taxon>
        <taxon>Stramenopiles</taxon>
        <taxon>Oomycota</taxon>
        <taxon>Peronosporomycetes</taxon>
        <taxon>Peronosporales</taxon>
        <taxon>Peronosporaceae</taxon>
        <taxon>Plasmopara</taxon>
    </lineage>
</organism>
<protein>
    <submittedName>
        <fullName evidence="1">Uncharacterized protein</fullName>
    </submittedName>
</protein>
<accession>A0A0P1B0Q8</accession>
<name>A0A0P1B0Q8_PLAHL</name>
<dbReference type="RefSeq" id="XP_024583623.1">
    <property type="nucleotide sequence ID" value="XM_024718200.1"/>
</dbReference>
<dbReference type="Proteomes" id="UP000054928">
    <property type="component" value="Unassembled WGS sequence"/>
</dbReference>
<evidence type="ECO:0000313" key="1">
    <source>
        <dbReference type="EMBL" id="CEG47254.1"/>
    </source>
</evidence>